<organism evidence="3 4">
    <name type="scientific">Rhizoctonia solani</name>
    <dbReference type="NCBI Taxonomy" id="456999"/>
    <lineage>
        <taxon>Eukaryota</taxon>
        <taxon>Fungi</taxon>
        <taxon>Dikarya</taxon>
        <taxon>Basidiomycota</taxon>
        <taxon>Agaricomycotina</taxon>
        <taxon>Agaricomycetes</taxon>
        <taxon>Cantharellales</taxon>
        <taxon>Ceratobasidiaceae</taxon>
        <taxon>Rhizoctonia</taxon>
    </lineage>
</organism>
<keyword evidence="2" id="KW-0472">Membrane</keyword>
<dbReference type="EMBL" id="CAJMWT010000798">
    <property type="protein sequence ID" value="CAE6352685.1"/>
    <property type="molecule type" value="Genomic_DNA"/>
</dbReference>
<evidence type="ECO:0000256" key="1">
    <source>
        <dbReference type="SAM" id="MobiDB-lite"/>
    </source>
</evidence>
<protein>
    <submittedName>
        <fullName evidence="3">Uncharacterized protein</fullName>
    </submittedName>
</protein>
<dbReference type="InterPro" id="IPR046521">
    <property type="entry name" value="DUF6698"/>
</dbReference>
<accession>A0A8H2WCB2</accession>
<name>A0A8H2WCB2_9AGAM</name>
<feature type="region of interest" description="Disordered" evidence="1">
    <location>
        <begin position="262"/>
        <end position="304"/>
    </location>
</feature>
<reference evidence="3" key="1">
    <citation type="submission" date="2021-01" db="EMBL/GenBank/DDBJ databases">
        <authorList>
            <person name="Kaushik A."/>
        </authorList>
    </citation>
    <scope>NUCLEOTIDE SEQUENCE</scope>
    <source>
        <strain evidence="3">AG2-2IIIB</strain>
    </source>
</reference>
<dbReference type="AlphaFoldDB" id="A0A8H2WCB2"/>
<evidence type="ECO:0000313" key="3">
    <source>
        <dbReference type="EMBL" id="CAE6352685.1"/>
    </source>
</evidence>
<dbReference type="Proteomes" id="UP000663843">
    <property type="component" value="Unassembled WGS sequence"/>
</dbReference>
<feature type="non-terminal residue" evidence="3">
    <location>
        <position position="1"/>
    </location>
</feature>
<proteinExistence type="predicted"/>
<keyword evidence="2" id="KW-0812">Transmembrane</keyword>
<feature type="transmembrane region" description="Helical" evidence="2">
    <location>
        <begin position="124"/>
        <end position="143"/>
    </location>
</feature>
<feature type="compositionally biased region" description="Low complexity" evidence="1">
    <location>
        <begin position="262"/>
        <end position="280"/>
    </location>
</feature>
<keyword evidence="2" id="KW-1133">Transmembrane helix</keyword>
<sequence length="304" mass="33510">LKNNTGQQRTEWVKARGSTSLCAGLSDGHGQGRSDDINELKKHLSRLAIFEGTITTFGWSHSVCMRLLETPGLFAEGDIEIISNNLKLGITDASHFEFFAGLYLGHVMPTDQARPFQGFMRSELFVACLKIIFTGASSAFGGPGAGIRSKSSRNGMTALTIECLAYTAMLLRFILRNPGKWYHVLNSETDNRFNYAEFYDCLIEFLGFPHFESDVRDLLDFLNRAVFPHTHRRQGRQANQRNGRFSMMQIAVDAQIACASREANTSNANASNPEPNPSNTIGDTNSPTDDNANLPGEEATTGSD</sequence>
<evidence type="ECO:0000256" key="2">
    <source>
        <dbReference type="SAM" id="Phobius"/>
    </source>
</evidence>
<comment type="caution">
    <text evidence="3">The sequence shown here is derived from an EMBL/GenBank/DDBJ whole genome shotgun (WGS) entry which is preliminary data.</text>
</comment>
<feature type="compositionally biased region" description="Polar residues" evidence="1">
    <location>
        <begin position="281"/>
        <end position="291"/>
    </location>
</feature>
<evidence type="ECO:0000313" key="4">
    <source>
        <dbReference type="Proteomes" id="UP000663843"/>
    </source>
</evidence>
<gene>
    <name evidence="3" type="ORF">RDB_LOCUS7711</name>
</gene>
<dbReference type="Pfam" id="PF20414">
    <property type="entry name" value="DUF6698"/>
    <property type="match status" value="1"/>
</dbReference>
<feature type="transmembrane region" description="Helical" evidence="2">
    <location>
        <begin position="155"/>
        <end position="175"/>
    </location>
</feature>